<organism evidence="2">
    <name type="scientific">Opuntia streptacantha</name>
    <name type="common">Prickly pear cactus</name>
    <name type="synonym">Opuntia cardona</name>
    <dbReference type="NCBI Taxonomy" id="393608"/>
    <lineage>
        <taxon>Eukaryota</taxon>
        <taxon>Viridiplantae</taxon>
        <taxon>Streptophyta</taxon>
        <taxon>Embryophyta</taxon>
        <taxon>Tracheophyta</taxon>
        <taxon>Spermatophyta</taxon>
        <taxon>Magnoliopsida</taxon>
        <taxon>eudicotyledons</taxon>
        <taxon>Gunneridae</taxon>
        <taxon>Pentapetalae</taxon>
        <taxon>Caryophyllales</taxon>
        <taxon>Cactineae</taxon>
        <taxon>Cactaceae</taxon>
        <taxon>Opuntioideae</taxon>
        <taxon>Opuntia</taxon>
    </lineage>
</organism>
<feature type="region of interest" description="Disordered" evidence="1">
    <location>
        <begin position="252"/>
        <end position="293"/>
    </location>
</feature>
<proteinExistence type="predicted"/>
<feature type="compositionally biased region" description="Polar residues" evidence="1">
    <location>
        <begin position="257"/>
        <end position="278"/>
    </location>
</feature>
<dbReference type="EMBL" id="GISG01107806">
    <property type="protein sequence ID" value="MBA4638056.1"/>
    <property type="molecule type" value="Transcribed_RNA"/>
</dbReference>
<feature type="region of interest" description="Disordered" evidence="1">
    <location>
        <begin position="31"/>
        <end position="67"/>
    </location>
</feature>
<feature type="compositionally biased region" description="Polar residues" evidence="1">
    <location>
        <begin position="158"/>
        <end position="169"/>
    </location>
</feature>
<reference evidence="2" key="2">
    <citation type="submission" date="2020-07" db="EMBL/GenBank/DDBJ databases">
        <authorList>
            <person name="Vera ALvarez R."/>
            <person name="Arias-Moreno D.M."/>
            <person name="Jimenez-Jacinto V."/>
            <person name="Jimenez-Bremont J.F."/>
            <person name="Swaminathan K."/>
            <person name="Moose S.P."/>
            <person name="Guerrero-Gonzalez M.L."/>
            <person name="Marino-Ramirez L."/>
            <person name="Landsman D."/>
            <person name="Rodriguez-Kessler M."/>
            <person name="Delgado-Sanchez P."/>
        </authorList>
    </citation>
    <scope>NUCLEOTIDE SEQUENCE</scope>
    <source>
        <tissue evidence="2">Cladode</tissue>
    </source>
</reference>
<evidence type="ECO:0000313" key="2">
    <source>
        <dbReference type="EMBL" id="MBA4638052.1"/>
    </source>
</evidence>
<reference evidence="2" key="1">
    <citation type="journal article" date="2013" name="J. Plant Res.">
        <title>Effect of fungi and light on seed germination of three Opuntia species from semiarid lands of central Mexico.</title>
        <authorList>
            <person name="Delgado-Sanchez P."/>
            <person name="Jimenez-Bremont J.F."/>
            <person name="Guerrero-Gonzalez Mde L."/>
            <person name="Flores J."/>
        </authorList>
    </citation>
    <scope>NUCLEOTIDE SEQUENCE</scope>
    <source>
        <tissue evidence="2">Cladode</tissue>
    </source>
</reference>
<feature type="compositionally biased region" description="Basic and acidic residues" evidence="1">
    <location>
        <begin position="99"/>
        <end position="108"/>
    </location>
</feature>
<evidence type="ECO:0000256" key="1">
    <source>
        <dbReference type="SAM" id="MobiDB-lite"/>
    </source>
</evidence>
<name>A0A7C8Z9X5_OPUST</name>
<accession>A0A7C8Z9X5</accession>
<dbReference type="PANTHER" id="PTHR31115:SF2">
    <property type="entry name" value="OS05G0107300 PROTEIN"/>
    <property type="match status" value="1"/>
</dbReference>
<sequence>MLLKIAALILSKRRFADCLLVEKDGTKKMKRKRSVSSVFPRPVDGDGEHKRTMHGRPGNDAGIQNSDSVGIRVSSSCANAVNKQDGAPSPASLNARVTPKNESEKPPIPRELAGMNKERLLQKGNTKLIIREDTHLFSPPSVTKGKASRAHRIGSVAAGNSSPSFQRLSGTPEDWEQPLSVSKVHSLAGVNNRKRPLSSESSAPIAQWVGQRPQKISRNRRTNIVPPTSNCDEAQISSEGCDFNARVSGGMNGSLPVRNSTGGSQQQKAKLENAQSPARLSESEENSAVDHRLKDKILCGSQADERGINGHQHASPPGLFMKKSKLVVKEEIGEANSQFRSSKGCSHSNGASWVSARHYISVRVQELLQKPQRRHCLP</sequence>
<feature type="region of interest" description="Disordered" evidence="1">
    <location>
        <begin position="156"/>
        <end position="176"/>
    </location>
</feature>
<dbReference type="EMBL" id="GISG01107802">
    <property type="protein sequence ID" value="MBA4638052.1"/>
    <property type="molecule type" value="Transcribed_RNA"/>
</dbReference>
<feature type="region of interest" description="Disordered" evidence="1">
    <location>
        <begin position="80"/>
        <end position="110"/>
    </location>
</feature>
<protein>
    <submittedName>
        <fullName evidence="2">Uncharacterized protein</fullName>
    </submittedName>
</protein>
<dbReference type="PANTHER" id="PTHR31115">
    <property type="entry name" value="OS05G0107300 PROTEIN"/>
    <property type="match status" value="1"/>
</dbReference>
<dbReference type="AlphaFoldDB" id="A0A7C8Z9X5"/>